<gene>
    <name evidence="2" type="ORF">S03H2_06601</name>
</gene>
<dbReference type="EMBL" id="BARU01002918">
    <property type="protein sequence ID" value="GAH19139.1"/>
    <property type="molecule type" value="Genomic_DNA"/>
</dbReference>
<name>X1EPV7_9ZZZZ</name>
<protein>
    <submittedName>
        <fullName evidence="2">Uncharacterized protein</fullName>
    </submittedName>
</protein>
<reference evidence="2" key="1">
    <citation type="journal article" date="2014" name="Front. Microbiol.">
        <title>High frequency of phylogenetically diverse reductive dehalogenase-homologous genes in deep subseafloor sedimentary metagenomes.</title>
        <authorList>
            <person name="Kawai M."/>
            <person name="Futagami T."/>
            <person name="Toyoda A."/>
            <person name="Takaki Y."/>
            <person name="Nishi S."/>
            <person name="Hori S."/>
            <person name="Arai W."/>
            <person name="Tsubouchi T."/>
            <person name="Morono Y."/>
            <person name="Uchiyama I."/>
            <person name="Ito T."/>
            <person name="Fujiyama A."/>
            <person name="Inagaki F."/>
            <person name="Takami H."/>
        </authorList>
    </citation>
    <scope>NUCLEOTIDE SEQUENCE</scope>
    <source>
        <strain evidence="2">Expedition CK06-06</strain>
    </source>
</reference>
<proteinExistence type="predicted"/>
<feature type="region of interest" description="Disordered" evidence="1">
    <location>
        <begin position="40"/>
        <end position="69"/>
    </location>
</feature>
<comment type="caution">
    <text evidence="2">The sequence shown here is derived from an EMBL/GenBank/DDBJ whole genome shotgun (WGS) entry which is preliminary data.</text>
</comment>
<feature type="compositionally biased region" description="Basic and acidic residues" evidence="1">
    <location>
        <begin position="40"/>
        <end position="56"/>
    </location>
</feature>
<dbReference type="AlphaFoldDB" id="X1EPV7"/>
<feature type="non-terminal residue" evidence="2">
    <location>
        <position position="1"/>
    </location>
</feature>
<organism evidence="2">
    <name type="scientific">marine sediment metagenome</name>
    <dbReference type="NCBI Taxonomy" id="412755"/>
    <lineage>
        <taxon>unclassified sequences</taxon>
        <taxon>metagenomes</taxon>
        <taxon>ecological metagenomes</taxon>
    </lineage>
</organism>
<sequence>IAVWENLKSIFGEYKDFIRKVISWQEGGEAVNEKIAKIEFDDGGHLPEEGELPKSEEEGEEDLDALTPTDIIRQQKELRGIK</sequence>
<accession>X1EPV7</accession>
<evidence type="ECO:0000256" key="1">
    <source>
        <dbReference type="SAM" id="MobiDB-lite"/>
    </source>
</evidence>
<evidence type="ECO:0000313" key="2">
    <source>
        <dbReference type="EMBL" id="GAH19139.1"/>
    </source>
</evidence>